<dbReference type="InterPro" id="IPR036412">
    <property type="entry name" value="HAD-like_sf"/>
</dbReference>
<reference evidence="1 2" key="1">
    <citation type="journal article" date="2015" name="Genome Announc.">
        <title>Expanding the biotechnology potential of lactobacilli through comparative genomics of 213 strains and associated genera.</title>
        <authorList>
            <person name="Sun Z."/>
            <person name="Harris H.M."/>
            <person name="McCann A."/>
            <person name="Guo C."/>
            <person name="Argimon S."/>
            <person name="Zhang W."/>
            <person name="Yang X."/>
            <person name="Jeffery I.B."/>
            <person name="Cooney J.C."/>
            <person name="Kagawa T.F."/>
            <person name="Liu W."/>
            <person name="Song Y."/>
            <person name="Salvetti E."/>
            <person name="Wrobel A."/>
            <person name="Rasinkangas P."/>
            <person name="Parkhill J."/>
            <person name="Rea M.C."/>
            <person name="O'Sullivan O."/>
            <person name="Ritari J."/>
            <person name="Douillard F.P."/>
            <person name="Paul Ross R."/>
            <person name="Yang R."/>
            <person name="Briner A.E."/>
            <person name="Felis G.E."/>
            <person name="de Vos W.M."/>
            <person name="Barrangou R."/>
            <person name="Klaenhammer T.R."/>
            <person name="Caufield P.W."/>
            <person name="Cui Y."/>
            <person name="Zhang H."/>
            <person name="O'Toole P.W."/>
        </authorList>
    </citation>
    <scope>NUCLEOTIDE SEQUENCE [LARGE SCALE GENOMIC DNA]</scope>
    <source>
        <strain evidence="1 2">JCM 17158</strain>
    </source>
</reference>
<dbReference type="NCBIfam" id="TIGR00099">
    <property type="entry name" value="Cof-subfamily"/>
    <property type="match status" value="1"/>
</dbReference>
<dbReference type="PATRIC" id="fig|1291734.4.peg.1407"/>
<dbReference type="NCBIfam" id="TIGR01484">
    <property type="entry name" value="HAD-SF-IIB"/>
    <property type="match status" value="1"/>
</dbReference>
<dbReference type="InterPro" id="IPR000150">
    <property type="entry name" value="Cof"/>
</dbReference>
<keyword evidence="2" id="KW-1185">Reference proteome</keyword>
<dbReference type="GO" id="GO:0000287">
    <property type="term" value="F:magnesium ion binding"/>
    <property type="evidence" value="ECO:0007669"/>
    <property type="project" value="TreeGrafter"/>
</dbReference>
<dbReference type="SFLD" id="SFLDS00003">
    <property type="entry name" value="Haloacid_Dehalogenase"/>
    <property type="match status" value="1"/>
</dbReference>
<keyword evidence="1" id="KW-0378">Hydrolase</keyword>
<protein>
    <submittedName>
        <fullName evidence="1">Cof-like hydrolase</fullName>
    </submittedName>
</protein>
<accession>A0A0R1JWR3</accession>
<dbReference type="STRING" id="1291734.FD02_GL001368"/>
<dbReference type="InterPro" id="IPR023214">
    <property type="entry name" value="HAD_sf"/>
</dbReference>
<dbReference type="PANTHER" id="PTHR10000">
    <property type="entry name" value="PHOSPHOSERINE PHOSPHATASE"/>
    <property type="match status" value="1"/>
</dbReference>
<dbReference type="InterPro" id="IPR006379">
    <property type="entry name" value="HAD-SF_hydro_IIB"/>
</dbReference>
<dbReference type="PROSITE" id="PS01229">
    <property type="entry name" value="COF_2"/>
    <property type="match status" value="1"/>
</dbReference>
<dbReference type="RefSeq" id="WP_056950888.1">
    <property type="nucleotide sequence ID" value="NZ_AZDJ01000016.1"/>
</dbReference>
<dbReference type="Gene3D" id="3.30.1240.10">
    <property type="match status" value="1"/>
</dbReference>
<dbReference type="PANTHER" id="PTHR10000:SF8">
    <property type="entry name" value="HAD SUPERFAMILY HYDROLASE-LIKE, TYPE 3"/>
    <property type="match status" value="1"/>
</dbReference>
<dbReference type="Pfam" id="PF08282">
    <property type="entry name" value="Hydrolase_3"/>
    <property type="match status" value="1"/>
</dbReference>
<name>A0A0R1JWR3_9LACO</name>
<dbReference type="EMBL" id="AZDJ01000016">
    <property type="protein sequence ID" value="KRK72948.1"/>
    <property type="molecule type" value="Genomic_DNA"/>
</dbReference>
<dbReference type="Proteomes" id="UP000051804">
    <property type="component" value="Unassembled WGS sequence"/>
</dbReference>
<organism evidence="1 2">
    <name type="scientific">Lacticaseibacillus nasuensis JCM 17158</name>
    <dbReference type="NCBI Taxonomy" id="1291734"/>
    <lineage>
        <taxon>Bacteria</taxon>
        <taxon>Bacillati</taxon>
        <taxon>Bacillota</taxon>
        <taxon>Bacilli</taxon>
        <taxon>Lactobacillales</taxon>
        <taxon>Lactobacillaceae</taxon>
        <taxon>Lacticaseibacillus</taxon>
    </lineage>
</organism>
<evidence type="ECO:0000313" key="2">
    <source>
        <dbReference type="Proteomes" id="UP000051804"/>
    </source>
</evidence>
<comment type="caution">
    <text evidence="1">The sequence shown here is derived from an EMBL/GenBank/DDBJ whole genome shotgun (WGS) entry which is preliminary data.</text>
</comment>
<dbReference type="CDD" id="cd07516">
    <property type="entry name" value="HAD_Pase"/>
    <property type="match status" value="1"/>
</dbReference>
<evidence type="ECO:0000313" key="1">
    <source>
        <dbReference type="EMBL" id="KRK72948.1"/>
    </source>
</evidence>
<dbReference type="AlphaFoldDB" id="A0A0R1JWR3"/>
<sequence length="291" mass="32481">MLKAIVLDMDATLLTSENEISPATLSALLQVQQAGTTVVLASGRSYLRLLPDASKLHLADYGGVLMDVNGTSLYDVKTQQRRYIGGMDAPRIKRVVDFFSQFEVEIQFNQDDAIVTYLPEPIYVMKRRIRGEMRLPADYPWTGGMYSWLCDMRDGYPHQTMIRDLAEAPTHANKLSIVQEPDKIHFVADSAKAQPIWQEFEFAFSDPRKMEVTPKNVSKGSALLALMQERGWQPDEVAAFGDSGNDVSMLKVVKYSVAMGNALPVAKRVANYSTADNNHDGIAKFLQQLNA</sequence>
<dbReference type="GO" id="GO:0016791">
    <property type="term" value="F:phosphatase activity"/>
    <property type="evidence" value="ECO:0007669"/>
    <property type="project" value="TreeGrafter"/>
</dbReference>
<dbReference type="OrthoDB" id="9790031at2"/>
<dbReference type="SFLD" id="SFLDG01140">
    <property type="entry name" value="C2.B:_Phosphomannomutase_and_P"/>
    <property type="match status" value="1"/>
</dbReference>
<dbReference type="GO" id="GO:0005829">
    <property type="term" value="C:cytosol"/>
    <property type="evidence" value="ECO:0007669"/>
    <property type="project" value="TreeGrafter"/>
</dbReference>
<dbReference type="Gene3D" id="3.40.50.1000">
    <property type="entry name" value="HAD superfamily/HAD-like"/>
    <property type="match status" value="1"/>
</dbReference>
<proteinExistence type="predicted"/>
<gene>
    <name evidence="1" type="ORF">FD02_GL001368</name>
</gene>
<dbReference type="SUPFAM" id="SSF56784">
    <property type="entry name" value="HAD-like"/>
    <property type="match status" value="1"/>
</dbReference>